<dbReference type="GO" id="GO:0005524">
    <property type="term" value="F:ATP binding"/>
    <property type="evidence" value="ECO:0007669"/>
    <property type="project" value="UniProtKB-KW"/>
</dbReference>
<dbReference type="GO" id="GO:0051015">
    <property type="term" value="F:actin filament binding"/>
    <property type="evidence" value="ECO:0007669"/>
    <property type="project" value="TreeGrafter"/>
</dbReference>
<evidence type="ECO:0000256" key="2">
    <source>
        <dbReference type="ARBA" id="ARBA00022840"/>
    </source>
</evidence>
<comment type="similarity">
    <text evidence="6">Belongs to the TRAFAC class myosin-kinesin ATPase superfamily. Myosin family.</text>
</comment>
<evidence type="ECO:0000256" key="6">
    <source>
        <dbReference type="PROSITE-ProRule" id="PRU00782"/>
    </source>
</evidence>
<dbReference type="InterPro" id="IPR027417">
    <property type="entry name" value="P-loop_NTPase"/>
</dbReference>
<evidence type="ECO:0000259" key="7">
    <source>
        <dbReference type="PROSITE" id="PS51456"/>
    </source>
</evidence>
<comment type="caution">
    <text evidence="8">The sequence shown here is derived from an EMBL/GenBank/DDBJ whole genome shotgun (WGS) entry which is preliminary data.</text>
</comment>
<dbReference type="GO" id="GO:0000146">
    <property type="term" value="F:microfilament motor activity"/>
    <property type="evidence" value="ECO:0007669"/>
    <property type="project" value="TreeGrafter"/>
</dbReference>
<dbReference type="Proteomes" id="UP000245207">
    <property type="component" value="Unassembled WGS sequence"/>
</dbReference>
<dbReference type="GO" id="GO:0016020">
    <property type="term" value="C:membrane"/>
    <property type="evidence" value="ECO:0007669"/>
    <property type="project" value="TreeGrafter"/>
</dbReference>
<dbReference type="PANTHER" id="PTHR13140:SF856">
    <property type="entry name" value="IQ MOTIF, EF-HAND BINDING SITE-RELATED"/>
    <property type="match status" value="1"/>
</dbReference>
<name>A0A2U1NBP3_ARTAN</name>
<dbReference type="Gene3D" id="1.20.5.4820">
    <property type="match status" value="1"/>
</dbReference>
<reference evidence="8 9" key="1">
    <citation type="journal article" date="2018" name="Mol. Plant">
        <title>The genome of Artemisia annua provides insight into the evolution of Asteraceae family and artemisinin biosynthesis.</title>
        <authorList>
            <person name="Shen Q."/>
            <person name="Zhang L."/>
            <person name="Liao Z."/>
            <person name="Wang S."/>
            <person name="Yan T."/>
            <person name="Shi P."/>
            <person name="Liu M."/>
            <person name="Fu X."/>
            <person name="Pan Q."/>
            <person name="Wang Y."/>
            <person name="Lv Z."/>
            <person name="Lu X."/>
            <person name="Zhang F."/>
            <person name="Jiang W."/>
            <person name="Ma Y."/>
            <person name="Chen M."/>
            <person name="Hao X."/>
            <person name="Li L."/>
            <person name="Tang Y."/>
            <person name="Lv G."/>
            <person name="Zhou Y."/>
            <person name="Sun X."/>
            <person name="Brodelius P.E."/>
            <person name="Rose J.K.C."/>
            <person name="Tang K."/>
        </authorList>
    </citation>
    <scope>NUCLEOTIDE SEQUENCE [LARGE SCALE GENOMIC DNA]</scope>
    <source>
        <strain evidence="9">cv. Huhao1</strain>
        <tissue evidence="8">Leaf</tissue>
    </source>
</reference>
<dbReference type="SUPFAM" id="SSF52540">
    <property type="entry name" value="P-loop containing nucleoside triphosphate hydrolases"/>
    <property type="match status" value="1"/>
</dbReference>
<keyword evidence="3 6" id="KW-0518">Myosin</keyword>
<dbReference type="EMBL" id="PKPP01003163">
    <property type="protein sequence ID" value="PWA70896.1"/>
    <property type="molecule type" value="Genomic_DNA"/>
</dbReference>
<evidence type="ECO:0000256" key="3">
    <source>
        <dbReference type="ARBA" id="ARBA00023123"/>
    </source>
</evidence>
<dbReference type="InterPro" id="IPR001609">
    <property type="entry name" value="Myosin_head_motor_dom-like"/>
</dbReference>
<keyword evidence="9" id="KW-1185">Reference proteome</keyword>
<sequence>MAKGPHNQQLQSLLETLSHTEPHYVRCVKPNSLLKPDIFENQNILQQLRCGGVMEAIRISTTGFPTRKPYHEFVERFKILALDIRSTNDIKCSKMLLEKAGQKGYQIGKTKVFVRAGQMAELDPYRNEVLGRSATKIRAKYLSHSNNKKFILLRRSTMPTQTIVRAMKTYGALYCSIIRMQASIRGMAASNIQINRKLAGAPLMAQARNSAPELDVKVVICDVNLGETQIESGSDYHLK</sequence>
<keyword evidence="2" id="KW-0067">ATP-binding</keyword>
<gene>
    <name evidence="8" type="ORF">CTI12_AA126430</name>
</gene>
<keyword evidence="1" id="KW-0547">Nucleotide-binding</keyword>
<comment type="caution">
    <text evidence="6">Lacks conserved residue(s) required for the propagation of feature annotation.</text>
</comment>
<evidence type="ECO:0000313" key="8">
    <source>
        <dbReference type="EMBL" id="PWA70896.1"/>
    </source>
</evidence>
<evidence type="ECO:0000256" key="4">
    <source>
        <dbReference type="ARBA" id="ARBA00023175"/>
    </source>
</evidence>
<dbReference type="PROSITE" id="PS51456">
    <property type="entry name" value="MYOSIN_MOTOR"/>
    <property type="match status" value="1"/>
</dbReference>
<proteinExistence type="inferred from homology"/>
<dbReference type="STRING" id="35608.A0A2U1NBP3"/>
<protein>
    <submittedName>
        <fullName evidence="8">IQ motif, EF-hand binding site</fullName>
    </submittedName>
</protein>
<evidence type="ECO:0000313" key="9">
    <source>
        <dbReference type="Proteomes" id="UP000245207"/>
    </source>
</evidence>
<keyword evidence="5 6" id="KW-0009">Actin-binding</keyword>
<dbReference type="GO" id="GO:0016459">
    <property type="term" value="C:myosin complex"/>
    <property type="evidence" value="ECO:0007669"/>
    <property type="project" value="UniProtKB-KW"/>
</dbReference>
<dbReference type="Gene3D" id="3.40.850.10">
    <property type="entry name" value="Kinesin motor domain"/>
    <property type="match status" value="1"/>
</dbReference>
<dbReference type="AlphaFoldDB" id="A0A2U1NBP3"/>
<dbReference type="Pfam" id="PF00063">
    <property type="entry name" value="Myosin_head"/>
    <property type="match status" value="1"/>
</dbReference>
<keyword evidence="4" id="KW-0505">Motor protein</keyword>
<dbReference type="GO" id="GO:0005737">
    <property type="term" value="C:cytoplasm"/>
    <property type="evidence" value="ECO:0007669"/>
    <property type="project" value="TreeGrafter"/>
</dbReference>
<feature type="domain" description="Myosin motor" evidence="7">
    <location>
        <begin position="1"/>
        <end position="127"/>
    </location>
</feature>
<feature type="region of interest" description="Actin-binding" evidence="6">
    <location>
        <begin position="10"/>
        <end position="32"/>
    </location>
</feature>
<evidence type="ECO:0000256" key="1">
    <source>
        <dbReference type="ARBA" id="ARBA00022741"/>
    </source>
</evidence>
<dbReference type="InterPro" id="IPR036961">
    <property type="entry name" value="Kinesin_motor_dom_sf"/>
</dbReference>
<dbReference type="GO" id="GO:0007015">
    <property type="term" value="P:actin filament organization"/>
    <property type="evidence" value="ECO:0007669"/>
    <property type="project" value="TreeGrafter"/>
</dbReference>
<organism evidence="8 9">
    <name type="scientific">Artemisia annua</name>
    <name type="common">Sweet wormwood</name>
    <dbReference type="NCBI Taxonomy" id="35608"/>
    <lineage>
        <taxon>Eukaryota</taxon>
        <taxon>Viridiplantae</taxon>
        <taxon>Streptophyta</taxon>
        <taxon>Embryophyta</taxon>
        <taxon>Tracheophyta</taxon>
        <taxon>Spermatophyta</taxon>
        <taxon>Magnoliopsida</taxon>
        <taxon>eudicotyledons</taxon>
        <taxon>Gunneridae</taxon>
        <taxon>Pentapetalae</taxon>
        <taxon>asterids</taxon>
        <taxon>campanulids</taxon>
        <taxon>Asterales</taxon>
        <taxon>Asteraceae</taxon>
        <taxon>Asteroideae</taxon>
        <taxon>Anthemideae</taxon>
        <taxon>Artemisiinae</taxon>
        <taxon>Artemisia</taxon>
    </lineage>
</organism>
<accession>A0A2U1NBP3</accession>
<evidence type="ECO:0000256" key="5">
    <source>
        <dbReference type="ARBA" id="ARBA00023203"/>
    </source>
</evidence>
<dbReference type="OrthoDB" id="6108017at2759"/>
<dbReference type="PANTHER" id="PTHR13140">
    <property type="entry name" value="MYOSIN"/>
    <property type="match status" value="1"/>
</dbReference>